<dbReference type="EMBL" id="MASI01000001">
    <property type="protein sequence ID" value="ODA68236.1"/>
    <property type="molecule type" value="Genomic_DNA"/>
</dbReference>
<dbReference type="GO" id="GO:0018189">
    <property type="term" value="P:pyrroloquinoline quinone biosynthetic process"/>
    <property type="evidence" value="ECO:0007669"/>
    <property type="project" value="UniProtKB-UniPathway"/>
</dbReference>
<dbReference type="RefSeq" id="WP_069093579.1">
    <property type="nucleotide sequence ID" value="NZ_MASI01000001.1"/>
</dbReference>
<reference evidence="4 5" key="1">
    <citation type="submission" date="2016-07" db="EMBL/GenBank/DDBJ databases">
        <title>Draft genome sequence of Methyloligella halotolerans C2T (VKM B-2706T=CCUG 61687T=DSM 25045T), a halotolerant polyhydroxybutyrate accumulating methylotroph.</title>
        <authorList>
            <person name="Vasilenko O.V."/>
            <person name="Doronina N.V."/>
            <person name="Poroshina M.N."/>
            <person name="Tarlachkov S.V."/>
            <person name="Trotsenko Y.A."/>
        </authorList>
    </citation>
    <scope>NUCLEOTIDE SEQUENCE [LARGE SCALE GENOMIC DNA]</scope>
    <source>
        <strain evidence="4 5">VKM B-2706</strain>
    </source>
</reference>
<evidence type="ECO:0000313" key="4">
    <source>
        <dbReference type="EMBL" id="ODA68236.1"/>
    </source>
</evidence>
<comment type="caution">
    <text evidence="4">The sequence shown here is derived from an EMBL/GenBank/DDBJ whole genome shotgun (WGS) entry which is preliminary data.</text>
</comment>
<accession>A0A1E2S168</accession>
<comment type="subunit">
    <text evidence="2">Monomer. Interacts with PqqE.</text>
</comment>
<dbReference type="GO" id="GO:0048038">
    <property type="term" value="F:quinone binding"/>
    <property type="evidence" value="ECO:0007669"/>
    <property type="project" value="InterPro"/>
</dbReference>
<dbReference type="UniPathway" id="UPA00539"/>
<dbReference type="InterPro" id="IPR022479">
    <property type="entry name" value="PqqD_bac"/>
</dbReference>
<dbReference type="STRING" id="1177755.A7A08_00053"/>
<evidence type="ECO:0000256" key="3">
    <source>
        <dbReference type="ARBA" id="ARBA00022905"/>
    </source>
</evidence>
<dbReference type="InterPro" id="IPR041881">
    <property type="entry name" value="PqqD_sf"/>
</dbReference>
<proteinExistence type="predicted"/>
<evidence type="ECO:0000313" key="5">
    <source>
        <dbReference type="Proteomes" id="UP000095087"/>
    </source>
</evidence>
<dbReference type="InterPro" id="IPR008792">
    <property type="entry name" value="PQQD"/>
</dbReference>
<comment type="pathway">
    <text evidence="1">Cofactor biosynthesis; pyrroloquinoline quinone biosynthesis.</text>
</comment>
<protein>
    <submittedName>
        <fullName evidence="4">Coenzyme PQQ synthesis protein D</fullName>
    </submittedName>
</protein>
<dbReference type="NCBIfam" id="TIGR03859">
    <property type="entry name" value="PQQ_PqqD"/>
    <property type="match status" value="1"/>
</dbReference>
<dbReference type="Pfam" id="PF05402">
    <property type="entry name" value="PqqD"/>
    <property type="match status" value="1"/>
</dbReference>
<keyword evidence="5" id="KW-1185">Reference proteome</keyword>
<dbReference type="OrthoDB" id="7995890at2"/>
<evidence type="ECO:0000256" key="2">
    <source>
        <dbReference type="ARBA" id="ARBA00011741"/>
    </source>
</evidence>
<organism evidence="4 5">
    <name type="scientific">Methyloligella halotolerans</name>
    <dbReference type="NCBI Taxonomy" id="1177755"/>
    <lineage>
        <taxon>Bacteria</taxon>
        <taxon>Pseudomonadati</taxon>
        <taxon>Pseudomonadota</taxon>
        <taxon>Alphaproteobacteria</taxon>
        <taxon>Hyphomicrobiales</taxon>
        <taxon>Hyphomicrobiaceae</taxon>
        <taxon>Methyloligella</taxon>
    </lineage>
</organism>
<dbReference type="Gene3D" id="1.10.10.1150">
    <property type="entry name" value="Coenzyme PQQ synthesis protein D (PqqD)"/>
    <property type="match status" value="1"/>
</dbReference>
<dbReference type="Proteomes" id="UP000095087">
    <property type="component" value="Unassembled WGS sequence"/>
</dbReference>
<name>A0A1E2S168_9HYPH</name>
<gene>
    <name evidence="4" type="ORF">A7A08_00053</name>
</gene>
<dbReference type="AlphaFoldDB" id="A0A1E2S168"/>
<evidence type="ECO:0000256" key="1">
    <source>
        <dbReference type="ARBA" id="ARBA00004886"/>
    </source>
</evidence>
<keyword evidence="3" id="KW-0884">PQQ biosynthesis</keyword>
<sequence>MAETNRPGRLIVESGTKPYLPPYLKLRHDKGRDRWILLAPERILTPDKIAVEVLQLCDGASSVEDISKTLADQYSAPVEVIRKDVIELLQDLADKGFLKSF</sequence>